<dbReference type="EMBL" id="JAVFWL010000006">
    <property type="protein sequence ID" value="KAK6761455.1"/>
    <property type="molecule type" value="Genomic_DNA"/>
</dbReference>
<evidence type="ECO:0008006" key="3">
    <source>
        <dbReference type="Google" id="ProtNLM"/>
    </source>
</evidence>
<dbReference type="Proteomes" id="UP001303046">
    <property type="component" value="Unassembled WGS sequence"/>
</dbReference>
<keyword evidence="2" id="KW-1185">Reference proteome</keyword>
<organism evidence="1 2">
    <name type="scientific">Necator americanus</name>
    <name type="common">Human hookworm</name>
    <dbReference type="NCBI Taxonomy" id="51031"/>
    <lineage>
        <taxon>Eukaryota</taxon>
        <taxon>Metazoa</taxon>
        <taxon>Ecdysozoa</taxon>
        <taxon>Nematoda</taxon>
        <taxon>Chromadorea</taxon>
        <taxon>Rhabditida</taxon>
        <taxon>Rhabditina</taxon>
        <taxon>Rhabditomorpha</taxon>
        <taxon>Strongyloidea</taxon>
        <taxon>Ancylostomatidae</taxon>
        <taxon>Bunostominae</taxon>
        <taxon>Necator</taxon>
    </lineage>
</organism>
<protein>
    <recommendedName>
        <fullName evidence="3">Reverse transcriptase domain-containing protein</fullName>
    </recommendedName>
</protein>
<dbReference type="PANTHER" id="PTHR47027">
    <property type="entry name" value="REVERSE TRANSCRIPTASE DOMAIN-CONTAINING PROTEIN"/>
    <property type="match status" value="1"/>
</dbReference>
<sequence length="157" mass="18229">MTTENPLSQDDWHIEEDPNVDYDLRLRTASLALDEAQPQKQTGFRQGFIYMDHIHTVSRVTEVCQEYRLPLVLTFVDYEKAFDSEETNAILSELVHQETMLNELNEAAKRVGPRINRKKTQFMKNTYCENGVELEGSQMVETSLYVYLGRSVNMETT</sequence>
<evidence type="ECO:0000313" key="2">
    <source>
        <dbReference type="Proteomes" id="UP001303046"/>
    </source>
</evidence>
<gene>
    <name evidence="1" type="primary">Necator_chrX.g22665</name>
    <name evidence="1" type="ORF">RB195_022502</name>
</gene>
<evidence type="ECO:0000313" key="1">
    <source>
        <dbReference type="EMBL" id="KAK6761455.1"/>
    </source>
</evidence>
<reference evidence="1 2" key="1">
    <citation type="submission" date="2023-08" db="EMBL/GenBank/DDBJ databases">
        <title>A Necator americanus chromosomal reference genome.</title>
        <authorList>
            <person name="Ilik V."/>
            <person name="Petrzelkova K.J."/>
            <person name="Pardy F."/>
            <person name="Fuh T."/>
            <person name="Niatou-Singa F.S."/>
            <person name="Gouil Q."/>
            <person name="Baker L."/>
            <person name="Ritchie M.E."/>
            <person name="Jex A.R."/>
            <person name="Gazzola D."/>
            <person name="Li H."/>
            <person name="Toshio Fujiwara R."/>
            <person name="Zhan B."/>
            <person name="Aroian R.V."/>
            <person name="Pafco B."/>
            <person name="Schwarz E.M."/>
        </authorList>
    </citation>
    <scope>NUCLEOTIDE SEQUENCE [LARGE SCALE GENOMIC DNA]</scope>
    <source>
        <strain evidence="1 2">Aroian</strain>
        <tissue evidence="1">Whole animal</tissue>
    </source>
</reference>
<name>A0ABR1EFQ5_NECAM</name>
<comment type="caution">
    <text evidence="1">The sequence shown here is derived from an EMBL/GenBank/DDBJ whole genome shotgun (WGS) entry which is preliminary data.</text>
</comment>
<proteinExistence type="predicted"/>
<dbReference type="PANTHER" id="PTHR47027:SF8">
    <property type="entry name" value="RIBONUCLEASE H"/>
    <property type="match status" value="1"/>
</dbReference>
<accession>A0ABR1EFQ5</accession>